<dbReference type="EMBL" id="JACGWN010000014">
    <property type="protein sequence ID" value="KAL0406033.1"/>
    <property type="molecule type" value="Genomic_DNA"/>
</dbReference>
<dbReference type="InterPro" id="IPR043502">
    <property type="entry name" value="DNA/RNA_pol_sf"/>
</dbReference>
<evidence type="ECO:0000313" key="2">
    <source>
        <dbReference type="EMBL" id="KAL0406033.1"/>
    </source>
</evidence>
<sequence>METISPASLTGHGASVKSSYIKIEQLEQTSDNPAEKEQRNNIKGKSIVIYNQFDILQHNVECEKDNDMGVQTATTSGPNRSSHLYILHDLCVFLFDINDDSVPDPDGFSSGFFKVAWTVVGEDFCQAVLEFFNNGHLLKQLNATFITLIPKLQLPVKVADFRPISCCNVVYKCIMKIMVKRMQLLLEKVIDNTQNTFVPGRSISDNILLAQEILSGYNQKHLPSRCTIKLDLQKAYDMMICFCSAEQIFIRLQYYMKFYKNSESCQVYKLMHKGARSFFRRLQSSRNNRSLISWVFQEEHSLFAI</sequence>
<organism evidence="2">
    <name type="scientific">Sesamum latifolium</name>
    <dbReference type="NCBI Taxonomy" id="2727402"/>
    <lineage>
        <taxon>Eukaryota</taxon>
        <taxon>Viridiplantae</taxon>
        <taxon>Streptophyta</taxon>
        <taxon>Embryophyta</taxon>
        <taxon>Tracheophyta</taxon>
        <taxon>Spermatophyta</taxon>
        <taxon>Magnoliopsida</taxon>
        <taxon>eudicotyledons</taxon>
        <taxon>Gunneridae</taxon>
        <taxon>Pentapetalae</taxon>
        <taxon>asterids</taxon>
        <taxon>lamiids</taxon>
        <taxon>Lamiales</taxon>
        <taxon>Pedaliaceae</taxon>
        <taxon>Sesamum</taxon>
    </lineage>
</organism>
<dbReference type="InterPro" id="IPR052343">
    <property type="entry name" value="Retrotransposon-Effector_Assoc"/>
</dbReference>
<dbReference type="SUPFAM" id="SSF56672">
    <property type="entry name" value="DNA/RNA polymerases"/>
    <property type="match status" value="1"/>
</dbReference>
<evidence type="ECO:0000259" key="1">
    <source>
        <dbReference type="Pfam" id="PF00078"/>
    </source>
</evidence>
<accession>A0AAW2TM67</accession>
<dbReference type="PANTHER" id="PTHR46890:SF48">
    <property type="entry name" value="RNA-DIRECTED DNA POLYMERASE"/>
    <property type="match status" value="1"/>
</dbReference>
<protein>
    <recommendedName>
        <fullName evidence="1">Reverse transcriptase domain-containing protein</fullName>
    </recommendedName>
</protein>
<dbReference type="Pfam" id="PF00078">
    <property type="entry name" value="RVT_1"/>
    <property type="match status" value="1"/>
</dbReference>
<name>A0AAW2TM67_9LAMI</name>
<reference evidence="2" key="1">
    <citation type="submission" date="2020-06" db="EMBL/GenBank/DDBJ databases">
        <authorList>
            <person name="Li T."/>
            <person name="Hu X."/>
            <person name="Zhang T."/>
            <person name="Song X."/>
            <person name="Zhang H."/>
            <person name="Dai N."/>
            <person name="Sheng W."/>
            <person name="Hou X."/>
            <person name="Wei L."/>
        </authorList>
    </citation>
    <scope>NUCLEOTIDE SEQUENCE</scope>
    <source>
        <strain evidence="2">KEN1</strain>
        <tissue evidence="2">Leaf</tissue>
    </source>
</reference>
<gene>
    <name evidence="2" type="ORF">Slati_3917200</name>
</gene>
<dbReference type="InterPro" id="IPR000477">
    <property type="entry name" value="RT_dom"/>
</dbReference>
<comment type="caution">
    <text evidence="2">The sequence shown here is derived from an EMBL/GenBank/DDBJ whole genome shotgun (WGS) entry which is preliminary data.</text>
</comment>
<reference evidence="2" key="2">
    <citation type="journal article" date="2024" name="Plant">
        <title>Genomic evolution and insights into agronomic trait innovations of Sesamum species.</title>
        <authorList>
            <person name="Miao H."/>
            <person name="Wang L."/>
            <person name="Qu L."/>
            <person name="Liu H."/>
            <person name="Sun Y."/>
            <person name="Le M."/>
            <person name="Wang Q."/>
            <person name="Wei S."/>
            <person name="Zheng Y."/>
            <person name="Lin W."/>
            <person name="Duan Y."/>
            <person name="Cao H."/>
            <person name="Xiong S."/>
            <person name="Wang X."/>
            <person name="Wei L."/>
            <person name="Li C."/>
            <person name="Ma Q."/>
            <person name="Ju M."/>
            <person name="Zhao R."/>
            <person name="Li G."/>
            <person name="Mu C."/>
            <person name="Tian Q."/>
            <person name="Mei H."/>
            <person name="Zhang T."/>
            <person name="Gao T."/>
            <person name="Zhang H."/>
        </authorList>
    </citation>
    <scope>NUCLEOTIDE SEQUENCE</scope>
    <source>
        <strain evidence="2">KEN1</strain>
    </source>
</reference>
<dbReference type="PANTHER" id="PTHR46890">
    <property type="entry name" value="NON-LTR RETROLELEMENT REVERSE TRANSCRIPTASE-LIKE PROTEIN-RELATED"/>
    <property type="match status" value="1"/>
</dbReference>
<dbReference type="AlphaFoldDB" id="A0AAW2TM67"/>
<feature type="domain" description="Reverse transcriptase" evidence="1">
    <location>
        <begin position="158"/>
        <end position="237"/>
    </location>
</feature>
<proteinExistence type="predicted"/>